<feature type="coiled-coil region" evidence="1">
    <location>
        <begin position="14"/>
        <end position="58"/>
    </location>
</feature>
<evidence type="ECO:0000313" key="2">
    <source>
        <dbReference type="EMBL" id="MES1919590.1"/>
    </source>
</evidence>
<dbReference type="EMBL" id="JBDODL010000333">
    <property type="protein sequence ID" value="MES1919590.1"/>
    <property type="molecule type" value="Genomic_DNA"/>
</dbReference>
<comment type="caution">
    <text evidence="2">The sequence shown here is derived from an EMBL/GenBank/DDBJ whole genome shotgun (WGS) entry which is preliminary data.</text>
</comment>
<proteinExistence type="predicted"/>
<evidence type="ECO:0000256" key="1">
    <source>
        <dbReference type="SAM" id="Coils"/>
    </source>
</evidence>
<evidence type="ECO:0000313" key="3">
    <source>
        <dbReference type="Proteomes" id="UP001439008"/>
    </source>
</evidence>
<name>A0ABV2AIU9_9EUKA</name>
<sequence>MSEINRKKSIAKAIELAEEERSRRISEIENAKRESKFYSDFSSRVTDLKEEIARKEKTENKMDSLTD</sequence>
<gene>
    <name evidence="2" type="ORF">MHBO_001394</name>
</gene>
<keyword evidence="3" id="KW-1185">Reference proteome</keyword>
<reference evidence="2 3" key="1">
    <citation type="journal article" date="2024" name="BMC Biol.">
        <title>Comparative genomics of Ascetosporea gives new insight into the evolutionary basis for animal parasitism in Rhizaria.</title>
        <authorList>
            <person name="Hiltunen Thoren M."/>
            <person name="Onut-Brannstrom I."/>
            <person name="Alfjorden A."/>
            <person name="Peckova H."/>
            <person name="Swords F."/>
            <person name="Hooper C."/>
            <person name="Holzer A.S."/>
            <person name="Bass D."/>
            <person name="Burki F."/>
        </authorList>
    </citation>
    <scope>NUCLEOTIDE SEQUENCE [LARGE SCALE GENOMIC DNA]</scope>
    <source>
        <strain evidence="2">20-A016</strain>
    </source>
</reference>
<dbReference type="Proteomes" id="UP001439008">
    <property type="component" value="Unassembled WGS sequence"/>
</dbReference>
<organism evidence="2 3">
    <name type="scientific">Bonamia ostreae</name>
    <dbReference type="NCBI Taxonomy" id="126728"/>
    <lineage>
        <taxon>Eukaryota</taxon>
        <taxon>Sar</taxon>
        <taxon>Rhizaria</taxon>
        <taxon>Endomyxa</taxon>
        <taxon>Ascetosporea</taxon>
        <taxon>Haplosporida</taxon>
        <taxon>Bonamia</taxon>
    </lineage>
</organism>
<protein>
    <submittedName>
        <fullName evidence="2">Uncharacterized protein</fullName>
    </submittedName>
</protein>
<keyword evidence="1" id="KW-0175">Coiled coil</keyword>
<accession>A0ABV2AIU9</accession>